<proteinExistence type="inferred from homology"/>
<organism evidence="5 6">
    <name type="scientific">Abyssobacteria bacterium (strain SURF_5)</name>
    <dbReference type="NCBI Taxonomy" id="2093360"/>
    <lineage>
        <taxon>Bacteria</taxon>
        <taxon>Pseudomonadati</taxon>
        <taxon>Candidatus Hydrogenedentota</taxon>
        <taxon>Candidatus Abyssobacteria</taxon>
    </lineage>
</organism>
<dbReference type="Pfam" id="PF00202">
    <property type="entry name" value="Aminotran_3"/>
    <property type="match status" value="1"/>
</dbReference>
<dbReference type="AlphaFoldDB" id="A0A3A4NGR3"/>
<dbReference type="InterPro" id="IPR015424">
    <property type="entry name" value="PyrdxlP-dep_Trfase"/>
</dbReference>
<dbReference type="PANTHER" id="PTHR43713:SF3">
    <property type="entry name" value="GLUTAMATE-1-SEMIALDEHYDE 2,1-AMINOMUTASE 1, CHLOROPLASTIC-RELATED"/>
    <property type="match status" value="1"/>
</dbReference>
<evidence type="ECO:0000313" key="5">
    <source>
        <dbReference type="EMBL" id="RJP17536.1"/>
    </source>
</evidence>
<evidence type="ECO:0000256" key="4">
    <source>
        <dbReference type="SAM" id="MobiDB-lite"/>
    </source>
</evidence>
<feature type="compositionally biased region" description="Polar residues" evidence="4">
    <location>
        <begin position="1"/>
        <end position="19"/>
    </location>
</feature>
<dbReference type="GO" id="GO:0030170">
    <property type="term" value="F:pyridoxal phosphate binding"/>
    <property type="evidence" value="ECO:0007669"/>
    <property type="project" value="InterPro"/>
</dbReference>
<dbReference type="InterPro" id="IPR005814">
    <property type="entry name" value="Aminotrans_3"/>
</dbReference>
<dbReference type="InterPro" id="IPR015421">
    <property type="entry name" value="PyrdxlP-dep_Trfase_major"/>
</dbReference>
<comment type="similarity">
    <text evidence="3">Belongs to the class-III pyridoxal-phosphate-dependent aminotransferase family.</text>
</comment>
<dbReference type="Proteomes" id="UP000265882">
    <property type="component" value="Unassembled WGS sequence"/>
</dbReference>
<dbReference type="Gene3D" id="3.90.1150.10">
    <property type="entry name" value="Aspartate Aminotransferase, domain 1"/>
    <property type="match status" value="1"/>
</dbReference>
<comment type="caution">
    <text evidence="5">The sequence shown here is derived from an EMBL/GenBank/DDBJ whole genome shotgun (WGS) entry which is preliminary data.</text>
</comment>
<feature type="region of interest" description="Disordered" evidence="4">
    <location>
        <begin position="1"/>
        <end position="22"/>
    </location>
</feature>
<gene>
    <name evidence="5" type="ORF">C4520_16360</name>
</gene>
<evidence type="ECO:0000256" key="3">
    <source>
        <dbReference type="RuleBase" id="RU003560"/>
    </source>
</evidence>
<dbReference type="GO" id="GO:0008483">
    <property type="term" value="F:transaminase activity"/>
    <property type="evidence" value="ECO:0007669"/>
    <property type="project" value="UniProtKB-KW"/>
</dbReference>
<dbReference type="InterPro" id="IPR049704">
    <property type="entry name" value="Aminotrans_3_PPA_site"/>
</dbReference>
<keyword evidence="5" id="KW-0032">Aminotransferase</keyword>
<dbReference type="CDD" id="cd00610">
    <property type="entry name" value="OAT_like"/>
    <property type="match status" value="1"/>
</dbReference>
<name>A0A3A4NGR3_ABYX5</name>
<dbReference type="InterPro" id="IPR015422">
    <property type="entry name" value="PyrdxlP-dep_Trfase_small"/>
</dbReference>
<dbReference type="EMBL" id="QZKU01000114">
    <property type="protein sequence ID" value="RJP17536.1"/>
    <property type="molecule type" value="Genomic_DNA"/>
</dbReference>
<comment type="cofactor">
    <cofactor evidence="1">
        <name>pyridoxal 5'-phosphate</name>
        <dbReference type="ChEBI" id="CHEBI:597326"/>
    </cofactor>
</comment>
<evidence type="ECO:0000256" key="2">
    <source>
        <dbReference type="ARBA" id="ARBA00022898"/>
    </source>
</evidence>
<dbReference type="PANTHER" id="PTHR43713">
    <property type="entry name" value="GLUTAMATE-1-SEMIALDEHYDE 2,1-AMINOMUTASE"/>
    <property type="match status" value="1"/>
</dbReference>
<reference evidence="5 6" key="1">
    <citation type="journal article" date="2017" name="ISME J.">
        <title>Energy and carbon metabolisms in a deep terrestrial subsurface fluid microbial community.</title>
        <authorList>
            <person name="Momper L."/>
            <person name="Jungbluth S.P."/>
            <person name="Lee M.D."/>
            <person name="Amend J.P."/>
        </authorList>
    </citation>
    <scope>NUCLEOTIDE SEQUENCE [LARGE SCALE GENOMIC DNA]</scope>
    <source>
        <strain evidence="5">SURF_5</strain>
    </source>
</reference>
<evidence type="ECO:0000313" key="6">
    <source>
        <dbReference type="Proteomes" id="UP000265882"/>
    </source>
</evidence>
<dbReference type="PROSITE" id="PS00600">
    <property type="entry name" value="AA_TRANSFER_CLASS_3"/>
    <property type="match status" value="1"/>
</dbReference>
<protein>
    <submittedName>
        <fullName evidence="5">Aspartate aminotransferase family protein</fullName>
    </submittedName>
</protein>
<dbReference type="Gene3D" id="3.40.640.10">
    <property type="entry name" value="Type I PLP-dependent aspartate aminotransferase-like (Major domain)"/>
    <property type="match status" value="1"/>
</dbReference>
<keyword evidence="5" id="KW-0808">Transferase</keyword>
<accession>A0A3A4NGR3</accession>
<sequence length="467" mass="51241">MDDSRINSFESEGDNMSSDIESKFSEKLGRSNEVLERAKKVLLSPVATGPFRAPRAVVFVKEGKGGRIKDLDGNEYVDVTMAYGPLILGHSHPVVVDAVEKLVRRGTVYAIAHENEVRMAEILVEAIPCAERVAFANSGTEATMHAMKVARARTGKDKIAKFEGGYHGVHDYAQVSSLFSVGGGTIEDPLSVPDTRGIPQAAVDQVMVLSYNRPESIEKIRKHKDELAAVIIEPVPSALPIDMGDFLRQLRKVTRECGVLLIFDEVISGFRLAYGGAQEYFGVVPDMATYGKIIGGGFPIGAIAGSVDALQPLVTTGDFFQDIQEKCAIIGTFSGNPISTGVGAAVLKYLGDHPEIYDYINSRAARIKREVQEFCKDNEFPLQLFGLGSWFVPHFHWGKAENPRDLLSPEGWAKGTALGHYMRYNKVYMPDLHTVFVSAAHTDEDIELIIEGFKKSLMAMKRDGILE</sequence>
<dbReference type="SUPFAM" id="SSF53383">
    <property type="entry name" value="PLP-dependent transferases"/>
    <property type="match status" value="1"/>
</dbReference>
<evidence type="ECO:0000256" key="1">
    <source>
        <dbReference type="ARBA" id="ARBA00001933"/>
    </source>
</evidence>
<keyword evidence="2 3" id="KW-0663">Pyridoxal phosphate</keyword>